<feature type="compositionally biased region" description="Polar residues" evidence="1">
    <location>
        <begin position="272"/>
        <end position="285"/>
    </location>
</feature>
<proteinExistence type="predicted"/>
<feature type="compositionally biased region" description="Acidic residues" evidence="1">
    <location>
        <begin position="641"/>
        <end position="654"/>
    </location>
</feature>
<sequence>MSLNGLDTPEVQEAHQTAVAEPGGWFLLKYISRDSVELHGRGKGGVHEARLAIAKYQDASPLYGLLIYRRRKVLIKYIPVGTSRVLQARTAVHFQDVVEHYSPYETLLEITNADGLNDTSLAASFPLHTASLSASATRLHEISEDAEDSGASPRRPTGQNQESGSIFGTRQYKIEKRVDQIMRADRAPPSILGAGGDAASIASSTLSPGKTSIASQILVREDSGKRSITSLSSPLSESMTSYGAASGSSLAKDSESRSSLASEASRSRPSATMQRPGTQGSNHTASGVEPLLEESSLSMPDKLSSSPDAPVSSQSQRMKEALEEPYDFSYLEPKQKVRLAPRPVAAKRATTSGVSALPAHYRPQPKKQETAPTYLSGFTPLQPPPIPAAAEYDPRPISRGSVKSLPSQRGSSMTADKIRLMKAVELRKRQLRKSNPQLPTIVPGLSPDAPNVPRIPEQIPEQPKQELKETRLDQLQHAAREDTNKSDSGIQMDYQKPESKPDETDSGAETKPSGDAAPEDPGVVEALLNDEAKAEAEGYGAVPAEVKETEQPKLPSYGTPRTPTRPDMDFTPSSAYSDAADYPEAVVQAAQNATLALNRSTVDDSAEDTAVPTITMSPGTPMQARHPAAFTDMMTSKHTEEDEEEELDLSDDEQTPSNDLDVQSSPRRQNSDLAKRRRGVVEPLHLETQAELLSDDELMDELQEAVVHEARPIQVARSPVNEYFPRRPSNISLVSAQSKTSDHSVPRFQASRQPSRDKMTDEPETQEGLAQPLQMVRRSVSPMNSIDTFSGIKRNVSSGITKRFQALTENHREPIGTPTTLSPAQSREGSPKEKRIKSPPRARAGSVNRRWGLGERGSSTTSVTSNSENIPVWSVSQDSTGNRDSIHVRARIVRPASSLDTHNEKPDSEDAAGLQQSKLEINHSVAKPLPPLSTAYSSLESRSTSSPVSRRNKNLSITTPITAQPEDFPVPPSNRGVTSPIVDDAPYSMSSSRTSRFFKRMSSLGGGNKRRSATTQNAASSQADSAAASVKSLRTTSTITEKDRSDMPPAAALGDLNVQFPDTLLWKRRWLSLDEAGSLVIGIPQSMEHHKSSVPKKHHLAEFKLPYMPDLDRQEMPHSICLDFNEGGTFQIACEDAMGQRHVLNMLRNYWKSWVG</sequence>
<protein>
    <recommendedName>
        <fullName evidence="4">ADF-H domain-containing protein</fullName>
    </recommendedName>
</protein>
<reference evidence="2 3" key="1">
    <citation type="journal article" date="2016" name="Sci. Rep.">
        <title>Peltaster fructicola genome reveals evolution from an invasive phytopathogen to an ectophytic parasite.</title>
        <authorList>
            <person name="Xu C."/>
            <person name="Chen H."/>
            <person name="Gleason M.L."/>
            <person name="Xu J.R."/>
            <person name="Liu H."/>
            <person name="Zhang R."/>
            <person name="Sun G."/>
        </authorList>
    </citation>
    <scope>NUCLEOTIDE SEQUENCE [LARGE SCALE GENOMIC DNA]</scope>
    <source>
        <strain evidence="2 3">LNHT1506</strain>
    </source>
</reference>
<dbReference type="OrthoDB" id="74412at2759"/>
<feature type="compositionally biased region" description="Polar residues" evidence="1">
    <location>
        <begin position="817"/>
        <end position="828"/>
    </location>
</feature>
<feature type="region of interest" description="Disordered" evidence="1">
    <location>
        <begin position="141"/>
        <end position="169"/>
    </location>
</feature>
<feature type="region of interest" description="Disordered" evidence="1">
    <location>
        <begin position="893"/>
        <end position="1048"/>
    </location>
</feature>
<feature type="compositionally biased region" description="Low complexity" evidence="1">
    <location>
        <begin position="1013"/>
        <end position="1029"/>
    </location>
</feature>
<evidence type="ECO:0000313" key="3">
    <source>
        <dbReference type="Proteomes" id="UP000503462"/>
    </source>
</evidence>
<dbReference type="AlphaFoldDB" id="A0A6H0XJP4"/>
<evidence type="ECO:0000313" key="2">
    <source>
        <dbReference type="EMBL" id="QIW94858.1"/>
    </source>
</evidence>
<feature type="compositionally biased region" description="Polar residues" evidence="1">
    <location>
        <begin position="404"/>
        <end position="414"/>
    </location>
</feature>
<keyword evidence="3" id="KW-1185">Reference proteome</keyword>
<feature type="region of interest" description="Disordered" evidence="1">
    <location>
        <begin position="223"/>
        <end position="326"/>
    </location>
</feature>
<dbReference type="InterPro" id="IPR029006">
    <property type="entry name" value="ADF-H/Gelsolin-like_dom_sf"/>
</dbReference>
<feature type="compositionally biased region" description="Low complexity" evidence="1">
    <location>
        <begin position="295"/>
        <end position="316"/>
    </location>
</feature>
<feature type="compositionally biased region" description="Basic and acidic residues" evidence="1">
    <location>
        <begin position="416"/>
        <end position="428"/>
    </location>
</feature>
<evidence type="ECO:0008006" key="4">
    <source>
        <dbReference type="Google" id="ProtNLM"/>
    </source>
</evidence>
<feature type="compositionally biased region" description="Polar residues" evidence="1">
    <location>
        <begin position="934"/>
        <end position="962"/>
    </location>
</feature>
<dbReference type="Gene3D" id="3.40.20.10">
    <property type="entry name" value="Severin"/>
    <property type="match status" value="1"/>
</dbReference>
<dbReference type="SUPFAM" id="SSF55753">
    <property type="entry name" value="Actin depolymerizing proteins"/>
    <property type="match status" value="1"/>
</dbReference>
<organism evidence="2 3">
    <name type="scientific">Peltaster fructicola</name>
    <dbReference type="NCBI Taxonomy" id="286661"/>
    <lineage>
        <taxon>Eukaryota</taxon>
        <taxon>Fungi</taxon>
        <taxon>Dikarya</taxon>
        <taxon>Ascomycota</taxon>
        <taxon>Pezizomycotina</taxon>
        <taxon>Dothideomycetes</taxon>
        <taxon>Dothideomycetes incertae sedis</taxon>
        <taxon>Peltaster</taxon>
    </lineage>
</organism>
<gene>
    <name evidence="2" type="ORF">AMS68_000376</name>
</gene>
<feature type="compositionally biased region" description="Low complexity" evidence="1">
    <location>
        <begin position="257"/>
        <end position="271"/>
    </location>
</feature>
<evidence type="ECO:0000256" key="1">
    <source>
        <dbReference type="SAM" id="MobiDB-lite"/>
    </source>
</evidence>
<feature type="region of interest" description="Disordered" evidence="1">
    <location>
        <begin position="598"/>
        <end position="680"/>
    </location>
</feature>
<feature type="compositionally biased region" description="Polar residues" evidence="1">
    <location>
        <begin position="655"/>
        <end position="668"/>
    </location>
</feature>
<feature type="compositionally biased region" description="Polar residues" evidence="1">
    <location>
        <begin position="157"/>
        <end position="168"/>
    </location>
</feature>
<feature type="region of interest" description="Disordered" evidence="1">
    <location>
        <begin position="734"/>
        <end position="774"/>
    </location>
</feature>
<feature type="region of interest" description="Disordered" evidence="1">
    <location>
        <begin position="348"/>
        <end position="576"/>
    </location>
</feature>
<dbReference type="Proteomes" id="UP000503462">
    <property type="component" value="Chromosome 1"/>
</dbReference>
<name>A0A6H0XJP4_9PEZI</name>
<feature type="region of interest" description="Disordered" evidence="1">
    <location>
        <begin position="807"/>
        <end position="866"/>
    </location>
</feature>
<dbReference type="EMBL" id="CP051139">
    <property type="protein sequence ID" value="QIW94858.1"/>
    <property type="molecule type" value="Genomic_DNA"/>
</dbReference>
<feature type="compositionally biased region" description="Basic and acidic residues" evidence="1">
    <location>
        <begin position="463"/>
        <end position="485"/>
    </location>
</feature>
<accession>A0A6H0XJP4</accession>
<feature type="compositionally biased region" description="Low complexity" evidence="1">
    <location>
        <begin position="227"/>
        <end position="241"/>
    </location>
</feature>